<name>A0A0D0ACR9_9AGAM</name>
<dbReference type="HOGENOM" id="CLU_076423_0_0_1"/>
<keyword evidence="3" id="KW-1185">Reference proteome</keyword>
<reference evidence="2 3" key="1">
    <citation type="submission" date="2014-04" db="EMBL/GenBank/DDBJ databases">
        <authorList>
            <consortium name="DOE Joint Genome Institute"/>
            <person name="Kuo A."/>
            <person name="Ruytinx J."/>
            <person name="Rineau F."/>
            <person name="Colpaert J."/>
            <person name="Kohler A."/>
            <person name="Nagy L.G."/>
            <person name="Floudas D."/>
            <person name="Copeland A."/>
            <person name="Barry K.W."/>
            <person name="Cichocki N."/>
            <person name="Veneault-Fourrey C."/>
            <person name="LaButti K."/>
            <person name="Lindquist E.A."/>
            <person name="Lipzen A."/>
            <person name="Lundell T."/>
            <person name="Morin E."/>
            <person name="Murat C."/>
            <person name="Sun H."/>
            <person name="Tunlid A."/>
            <person name="Henrissat B."/>
            <person name="Grigoriev I.V."/>
            <person name="Hibbett D.S."/>
            <person name="Martin F."/>
            <person name="Nordberg H.P."/>
            <person name="Cantor M.N."/>
            <person name="Hua S.X."/>
        </authorList>
    </citation>
    <scope>NUCLEOTIDE SEQUENCE [LARGE SCALE GENOMIC DNA]</scope>
    <source>
        <strain evidence="2 3">UH-Slu-Lm8-n1</strain>
    </source>
</reference>
<dbReference type="Proteomes" id="UP000054485">
    <property type="component" value="Unassembled WGS sequence"/>
</dbReference>
<dbReference type="EMBL" id="KN836435">
    <property type="protein sequence ID" value="KIK32057.1"/>
    <property type="molecule type" value="Genomic_DNA"/>
</dbReference>
<evidence type="ECO:0000313" key="2">
    <source>
        <dbReference type="EMBL" id="KIK32057.1"/>
    </source>
</evidence>
<gene>
    <name evidence="2" type="ORF">CY34DRAFT_111129</name>
</gene>
<evidence type="ECO:0000256" key="1">
    <source>
        <dbReference type="SAM" id="MobiDB-lite"/>
    </source>
</evidence>
<dbReference type="OrthoDB" id="2664062at2759"/>
<feature type="compositionally biased region" description="Low complexity" evidence="1">
    <location>
        <begin position="40"/>
        <end position="55"/>
    </location>
</feature>
<dbReference type="InParanoid" id="A0A0D0ACR9"/>
<organism evidence="2 3">
    <name type="scientific">Suillus luteus UH-Slu-Lm8-n1</name>
    <dbReference type="NCBI Taxonomy" id="930992"/>
    <lineage>
        <taxon>Eukaryota</taxon>
        <taxon>Fungi</taxon>
        <taxon>Dikarya</taxon>
        <taxon>Basidiomycota</taxon>
        <taxon>Agaricomycotina</taxon>
        <taxon>Agaricomycetes</taxon>
        <taxon>Agaricomycetidae</taxon>
        <taxon>Boletales</taxon>
        <taxon>Suillineae</taxon>
        <taxon>Suillaceae</taxon>
        <taxon>Suillus</taxon>
    </lineage>
</organism>
<feature type="region of interest" description="Disordered" evidence="1">
    <location>
        <begin position="31"/>
        <end position="92"/>
    </location>
</feature>
<accession>A0A0D0ACR9</accession>
<evidence type="ECO:0000313" key="3">
    <source>
        <dbReference type="Proteomes" id="UP000054485"/>
    </source>
</evidence>
<feature type="compositionally biased region" description="Low complexity" evidence="1">
    <location>
        <begin position="74"/>
        <end position="88"/>
    </location>
</feature>
<sequence>MRLSGVILEGPEMIVFCEMLRRSYLAPPARSITPPVEMAPSGSSTSITDPSPSSSNGWAPWSASSGDIDVVHDPSSSTVNPSSSTPNPWVVDNQESIDAGAEELSDRGPLSWLMAKEFSSKLFKYHVVLKVSPSYMGGRLSKRFVSTASPDPFCGENGLAPSGCVATFCTSNGAGAAIKHYHIPASDLSPAPPRKKNQHVLVLDGEHRGLIQTIASCYNKDGIVKIMITPTITITLRFDQICLLYLKKQLPAGLVSGQAQGGNVIYVFDPTCFTWSWNWDRGVHVPVREDTFRGAERTTLFEAVVGKALHEPLSVR</sequence>
<protein>
    <submittedName>
        <fullName evidence="2">Uncharacterized protein</fullName>
    </submittedName>
</protein>
<dbReference type="AlphaFoldDB" id="A0A0D0ACR9"/>
<proteinExistence type="predicted"/>
<reference evidence="3" key="2">
    <citation type="submission" date="2015-01" db="EMBL/GenBank/DDBJ databases">
        <title>Evolutionary Origins and Diversification of the Mycorrhizal Mutualists.</title>
        <authorList>
            <consortium name="DOE Joint Genome Institute"/>
            <consortium name="Mycorrhizal Genomics Consortium"/>
            <person name="Kohler A."/>
            <person name="Kuo A."/>
            <person name="Nagy L.G."/>
            <person name="Floudas D."/>
            <person name="Copeland A."/>
            <person name="Barry K.W."/>
            <person name="Cichocki N."/>
            <person name="Veneault-Fourrey C."/>
            <person name="LaButti K."/>
            <person name="Lindquist E.A."/>
            <person name="Lipzen A."/>
            <person name="Lundell T."/>
            <person name="Morin E."/>
            <person name="Murat C."/>
            <person name="Riley R."/>
            <person name="Ohm R."/>
            <person name="Sun H."/>
            <person name="Tunlid A."/>
            <person name="Henrissat B."/>
            <person name="Grigoriev I.V."/>
            <person name="Hibbett D.S."/>
            <person name="Martin F."/>
        </authorList>
    </citation>
    <scope>NUCLEOTIDE SEQUENCE [LARGE SCALE GENOMIC DNA]</scope>
    <source>
        <strain evidence="3">UH-Slu-Lm8-n1</strain>
    </source>
</reference>